<dbReference type="InterPro" id="IPR011009">
    <property type="entry name" value="Kinase-like_dom_sf"/>
</dbReference>
<evidence type="ECO:0000259" key="1">
    <source>
        <dbReference type="SMART" id="SM00587"/>
    </source>
</evidence>
<dbReference type="Proteomes" id="UP001153636">
    <property type="component" value="Chromosome 5"/>
</dbReference>
<feature type="domain" description="CHK kinase-like" evidence="1">
    <location>
        <begin position="123"/>
        <end position="317"/>
    </location>
</feature>
<dbReference type="Gene3D" id="3.90.1200.10">
    <property type="match status" value="1"/>
</dbReference>
<proteinExistence type="predicted"/>
<organism evidence="2 3">
    <name type="scientific">Psylliodes chrysocephalus</name>
    <dbReference type="NCBI Taxonomy" id="3402493"/>
    <lineage>
        <taxon>Eukaryota</taxon>
        <taxon>Metazoa</taxon>
        <taxon>Ecdysozoa</taxon>
        <taxon>Arthropoda</taxon>
        <taxon>Hexapoda</taxon>
        <taxon>Insecta</taxon>
        <taxon>Pterygota</taxon>
        <taxon>Neoptera</taxon>
        <taxon>Endopterygota</taxon>
        <taxon>Coleoptera</taxon>
        <taxon>Polyphaga</taxon>
        <taxon>Cucujiformia</taxon>
        <taxon>Chrysomeloidea</taxon>
        <taxon>Chrysomelidae</taxon>
        <taxon>Galerucinae</taxon>
        <taxon>Alticini</taxon>
        <taxon>Psylliodes</taxon>
    </lineage>
</organism>
<dbReference type="PANTHER" id="PTHR11012:SF30">
    <property type="entry name" value="PROTEIN KINASE-LIKE DOMAIN-CONTAINING"/>
    <property type="match status" value="1"/>
</dbReference>
<dbReference type="InterPro" id="IPR004119">
    <property type="entry name" value="EcKL"/>
</dbReference>
<dbReference type="Pfam" id="PF02958">
    <property type="entry name" value="EcKL"/>
    <property type="match status" value="1"/>
</dbReference>
<dbReference type="PANTHER" id="PTHR11012">
    <property type="entry name" value="PROTEIN KINASE-LIKE DOMAIN-CONTAINING"/>
    <property type="match status" value="1"/>
</dbReference>
<evidence type="ECO:0000313" key="3">
    <source>
        <dbReference type="Proteomes" id="UP001153636"/>
    </source>
</evidence>
<evidence type="ECO:0000313" key="2">
    <source>
        <dbReference type="EMBL" id="CAH1111222.1"/>
    </source>
</evidence>
<protein>
    <recommendedName>
        <fullName evidence="1">CHK kinase-like domain-containing protein</fullName>
    </recommendedName>
</protein>
<keyword evidence="3" id="KW-1185">Reference proteome</keyword>
<dbReference type="OrthoDB" id="8250698at2759"/>
<dbReference type="InterPro" id="IPR015897">
    <property type="entry name" value="CHK_kinase-like"/>
</dbReference>
<name>A0A9P0CXL7_9CUCU</name>
<dbReference type="AlphaFoldDB" id="A0A9P0CXL7"/>
<accession>A0A9P0CXL7</accession>
<reference evidence="2" key="1">
    <citation type="submission" date="2022-01" db="EMBL/GenBank/DDBJ databases">
        <authorList>
            <person name="King R."/>
        </authorList>
    </citation>
    <scope>NUCLEOTIDE SEQUENCE</scope>
</reference>
<gene>
    <name evidence="2" type="ORF">PSYICH_LOCUS10949</name>
</gene>
<dbReference type="SMART" id="SM00587">
    <property type="entry name" value="CHK"/>
    <property type="match status" value="1"/>
</dbReference>
<sequence length="402" mass="46762">MMDHDTSDLINWFKQAAGTEKCTVELEGMKEKGDGFVADVMFATVTLDEPNHNGKQLNLVAKVSKKSKEIRKLTSDLCQREVLFYKNIVPIFQHFQQEKNVKEPFRAIPKCYKTFLTEHTEVIIQENMKIKGYVLHNRKLPININHMKLALTNYAKFHAISLAIRDQKPDIFQKIEESFYNLISPIVTEFKPIYEKGTVKVINNLNELGRSDLAKRYEKLVERNVVDILLDLLGDTPDERVVVHGDCHNGNFLFEYKDENEESPSNMVFLDFQVSFVFSPMIDLSLLLYLGSSKEEFSHFTELMEFYHSELSSFLSQLGSDVNKLFPVSTMWKQWKRYSFFGFNTATAFLEILFVESEEAPELVQENKPIEELVNITLKDRGPYLERLVAILEHYLDFNNIH</sequence>
<dbReference type="SUPFAM" id="SSF56112">
    <property type="entry name" value="Protein kinase-like (PK-like)"/>
    <property type="match status" value="1"/>
</dbReference>
<dbReference type="EMBL" id="OV651817">
    <property type="protein sequence ID" value="CAH1111222.1"/>
    <property type="molecule type" value="Genomic_DNA"/>
</dbReference>